<dbReference type="InterPro" id="IPR036291">
    <property type="entry name" value="NAD(P)-bd_dom_sf"/>
</dbReference>
<reference evidence="4" key="1">
    <citation type="journal article" date="2019" name="Int. J. Syst. Evol. Microbiol.">
        <title>The Global Catalogue of Microorganisms (GCM) 10K type strain sequencing project: providing services to taxonomists for standard genome sequencing and annotation.</title>
        <authorList>
            <consortium name="The Broad Institute Genomics Platform"/>
            <consortium name="The Broad Institute Genome Sequencing Center for Infectious Disease"/>
            <person name="Wu L."/>
            <person name="Ma J."/>
        </authorList>
    </citation>
    <scope>NUCLEOTIDE SEQUENCE [LARGE SCALE GENOMIC DNA]</scope>
    <source>
        <strain evidence="4">CGMCC 4.7093</strain>
    </source>
</reference>
<dbReference type="SUPFAM" id="SSF51735">
    <property type="entry name" value="NAD(P)-binding Rossmann-fold domains"/>
    <property type="match status" value="1"/>
</dbReference>
<dbReference type="PANTHER" id="PTHR24320">
    <property type="entry name" value="RETINOL DEHYDROGENASE"/>
    <property type="match status" value="1"/>
</dbReference>
<organism evidence="3 4">
    <name type="scientific">Actinomycetospora atypica</name>
    <dbReference type="NCBI Taxonomy" id="1290095"/>
    <lineage>
        <taxon>Bacteria</taxon>
        <taxon>Bacillati</taxon>
        <taxon>Actinomycetota</taxon>
        <taxon>Actinomycetes</taxon>
        <taxon>Pseudonocardiales</taxon>
        <taxon>Pseudonocardiaceae</taxon>
        <taxon>Actinomycetospora</taxon>
    </lineage>
</organism>
<evidence type="ECO:0000256" key="2">
    <source>
        <dbReference type="ARBA" id="ARBA00023002"/>
    </source>
</evidence>
<sequence length="293" mass="30350">MRILVTGATRGLGLATARTLARRGAEVVVTGRDPGAVARVAREIGGAPVVLDLARPEHVRQVAAELPVLDAVVANAGVAFTGPPTFTDDGIEETLAINVLGHVALLDVLMEHPAPPSRVVLLGSGTHVPGLVPGVPAPVEDLALGALARGEVAAEDGTRRYTTSKLHITALTAAYARAHPATHWTCYDPGLMTSTGLARTRSPWLQQALRILERPISMLVPFAVTPEESGGTLAGLVLNPSGLTGGVMAFHRGFGDRSARAADPAFQDALLAGTRTLLAGPEVRLAQASVPSR</sequence>
<name>A0ABV9YP73_9PSEU</name>
<evidence type="ECO:0000256" key="1">
    <source>
        <dbReference type="ARBA" id="ARBA00006484"/>
    </source>
</evidence>
<keyword evidence="2" id="KW-0560">Oxidoreductase</keyword>
<dbReference type="InterPro" id="IPR002347">
    <property type="entry name" value="SDR_fam"/>
</dbReference>
<accession>A0ABV9YP73</accession>
<dbReference type="EMBL" id="JBHSIV010000013">
    <property type="protein sequence ID" value="MFC5063340.1"/>
    <property type="molecule type" value="Genomic_DNA"/>
</dbReference>
<dbReference type="Proteomes" id="UP001595947">
    <property type="component" value="Unassembled WGS sequence"/>
</dbReference>
<gene>
    <name evidence="3" type="ORF">ACFPBZ_14060</name>
</gene>
<dbReference type="Pfam" id="PF00106">
    <property type="entry name" value="adh_short"/>
    <property type="match status" value="1"/>
</dbReference>
<dbReference type="PRINTS" id="PR00081">
    <property type="entry name" value="GDHRDH"/>
</dbReference>
<dbReference type="Gene3D" id="3.40.50.720">
    <property type="entry name" value="NAD(P)-binding Rossmann-like Domain"/>
    <property type="match status" value="1"/>
</dbReference>
<comment type="similarity">
    <text evidence="1">Belongs to the short-chain dehydrogenases/reductases (SDR) family.</text>
</comment>
<dbReference type="RefSeq" id="WP_378036689.1">
    <property type="nucleotide sequence ID" value="NZ_JBHSIV010000013.1"/>
</dbReference>
<keyword evidence="4" id="KW-1185">Reference proteome</keyword>
<comment type="caution">
    <text evidence="3">The sequence shown here is derived from an EMBL/GenBank/DDBJ whole genome shotgun (WGS) entry which is preliminary data.</text>
</comment>
<protein>
    <submittedName>
        <fullName evidence="3">SDR family NAD(P)-dependent oxidoreductase</fullName>
    </submittedName>
</protein>
<evidence type="ECO:0000313" key="4">
    <source>
        <dbReference type="Proteomes" id="UP001595947"/>
    </source>
</evidence>
<evidence type="ECO:0000313" key="3">
    <source>
        <dbReference type="EMBL" id="MFC5063340.1"/>
    </source>
</evidence>
<dbReference type="PANTHER" id="PTHR24320:SF148">
    <property type="entry name" value="NAD(P)-BINDING ROSSMANN-FOLD SUPERFAMILY PROTEIN"/>
    <property type="match status" value="1"/>
</dbReference>
<proteinExistence type="inferred from homology"/>